<evidence type="ECO:0000313" key="2">
    <source>
        <dbReference type="Proteomes" id="UP001163324"/>
    </source>
</evidence>
<dbReference type="Proteomes" id="UP001163324">
    <property type="component" value="Chromosome 1"/>
</dbReference>
<keyword evidence="2" id="KW-1185">Reference proteome</keyword>
<accession>A0ACC0VCF3</accession>
<dbReference type="EMBL" id="CM047940">
    <property type="protein sequence ID" value="KAI9903979.1"/>
    <property type="molecule type" value="Genomic_DNA"/>
</dbReference>
<reference evidence="1" key="1">
    <citation type="submission" date="2022-10" db="EMBL/GenBank/DDBJ databases">
        <title>Complete Genome of Trichothecium roseum strain YXFP-22015, a Plant Pathogen Isolated from Citrus.</title>
        <authorList>
            <person name="Wang Y."/>
            <person name="Zhu L."/>
        </authorList>
    </citation>
    <scope>NUCLEOTIDE SEQUENCE</scope>
    <source>
        <strain evidence="1">YXFP-22015</strain>
    </source>
</reference>
<organism evidence="1 2">
    <name type="scientific">Trichothecium roseum</name>
    <dbReference type="NCBI Taxonomy" id="47278"/>
    <lineage>
        <taxon>Eukaryota</taxon>
        <taxon>Fungi</taxon>
        <taxon>Dikarya</taxon>
        <taxon>Ascomycota</taxon>
        <taxon>Pezizomycotina</taxon>
        <taxon>Sordariomycetes</taxon>
        <taxon>Hypocreomycetidae</taxon>
        <taxon>Hypocreales</taxon>
        <taxon>Hypocreales incertae sedis</taxon>
        <taxon>Trichothecium</taxon>
    </lineage>
</organism>
<protein>
    <submittedName>
        <fullName evidence="1">Uncharacterized protein</fullName>
    </submittedName>
</protein>
<evidence type="ECO:0000313" key="1">
    <source>
        <dbReference type="EMBL" id="KAI9903979.1"/>
    </source>
</evidence>
<gene>
    <name evidence="1" type="ORF">N3K66_000508</name>
</gene>
<sequence length="301" mass="32888">MNPATPNIPGLLGQPYNFLSDNNALLLVLLEEPVLGNDKEEDEDVRIISKCAGEVTVDASSKEVYGSCPENVAKADNVCLELDCYSLVCSEHGRQGREELVRDRHPLTTLEGILAMRAYACQDCATALAQVYQLSMSQEIVLPILWTNATLAGAGNLATRALNVDLEIQHKLHGATGCQCAAKLFSKHLCTKTTHELAEKINDRVVETHAKAKVGDNSASNKYSAWIYLQCRDWVLVEKGQGNQPVPGWDHWFRNPPPGWTKSVSQSPDSSNMTSPADGPQYAKPKHKAPQDAPNLSRSGI</sequence>
<name>A0ACC0VCF3_9HYPO</name>
<comment type="caution">
    <text evidence="1">The sequence shown here is derived from an EMBL/GenBank/DDBJ whole genome shotgun (WGS) entry which is preliminary data.</text>
</comment>
<proteinExistence type="predicted"/>